<dbReference type="Proteomes" id="UP000587760">
    <property type="component" value="Unassembled WGS sequence"/>
</dbReference>
<dbReference type="EMBL" id="JACHGJ010000001">
    <property type="protein sequence ID" value="MBB6478777.1"/>
    <property type="molecule type" value="Genomic_DNA"/>
</dbReference>
<name>A0A841R6H6_9SPIO</name>
<comment type="caution">
    <text evidence="1">The sequence shown here is derived from an EMBL/GenBank/DDBJ whole genome shotgun (WGS) entry which is preliminary data.</text>
</comment>
<dbReference type="RefSeq" id="WP_184742983.1">
    <property type="nucleotide sequence ID" value="NZ_JACHGJ010000001.1"/>
</dbReference>
<proteinExistence type="predicted"/>
<accession>A0A841R6H6</accession>
<organism evidence="1 2">
    <name type="scientific">Spirochaeta isovalerica</name>
    <dbReference type="NCBI Taxonomy" id="150"/>
    <lineage>
        <taxon>Bacteria</taxon>
        <taxon>Pseudomonadati</taxon>
        <taxon>Spirochaetota</taxon>
        <taxon>Spirochaetia</taxon>
        <taxon>Spirochaetales</taxon>
        <taxon>Spirochaetaceae</taxon>
        <taxon>Spirochaeta</taxon>
    </lineage>
</organism>
<protein>
    <submittedName>
        <fullName evidence="1">Uncharacterized protein</fullName>
    </submittedName>
</protein>
<keyword evidence="2" id="KW-1185">Reference proteome</keyword>
<gene>
    <name evidence="1" type="ORF">HNR50_000410</name>
</gene>
<evidence type="ECO:0000313" key="2">
    <source>
        <dbReference type="Proteomes" id="UP000587760"/>
    </source>
</evidence>
<sequence>MEGTIVNQVEISGFENEKDAEKFRKKLKSFKSLFTLPGFKAQDASFKLKDDFSLIYLFLTEDEYPEAEIKQLFEENDSLEIQHLVISPTGCGEMLHFFYSREGHETTEYSGPAILMLGDLIQGGFS</sequence>
<dbReference type="AlphaFoldDB" id="A0A841R6H6"/>
<reference evidence="1 2" key="1">
    <citation type="submission" date="2020-08" db="EMBL/GenBank/DDBJ databases">
        <title>Genomic Encyclopedia of Type Strains, Phase IV (KMG-IV): sequencing the most valuable type-strain genomes for metagenomic binning, comparative biology and taxonomic classification.</title>
        <authorList>
            <person name="Goeker M."/>
        </authorList>
    </citation>
    <scope>NUCLEOTIDE SEQUENCE [LARGE SCALE GENOMIC DNA]</scope>
    <source>
        <strain evidence="1 2">DSM 2461</strain>
    </source>
</reference>
<evidence type="ECO:0000313" key="1">
    <source>
        <dbReference type="EMBL" id="MBB6478777.1"/>
    </source>
</evidence>